<dbReference type="Proteomes" id="UP000183071">
    <property type="component" value="Unassembled WGS sequence"/>
</dbReference>
<accession>A0A0N0UNP0</accession>
<evidence type="ECO:0000313" key="3">
    <source>
        <dbReference type="Proteomes" id="UP000037716"/>
    </source>
</evidence>
<name>A0A0N0UNP0_9FLAO</name>
<evidence type="ECO:0000313" key="2">
    <source>
        <dbReference type="EMBL" id="SED96465.1"/>
    </source>
</evidence>
<protein>
    <recommendedName>
        <fullName evidence="5">FeoB-associated Cys-rich membrane protein</fullName>
    </recommendedName>
</protein>
<sequence>MQEIIVYILLAFALLFLVKKYVLPTKQSKGCSSDCNCH</sequence>
<keyword evidence="4" id="KW-1185">Reference proteome</keyword>
<dbReference type="STRING" id="1300348.I602_1627"/>
<reference evidence="2 4" key="2">
    <citation type="submission" date="2016-10" db="EMBL/GenBank/DDBJ databases">
        <authorList>
            <person name="Varghese N."/>
            <person name="Submissions S."/>
        </authorList>
    </citation>
    <scope>NUCLEOTIDE SEQUENCE [LARGE SCALE GENOMIC DNA]</scope>
    <source>
        <strain evidence="2 4">DSW-5</strain>
    </source>
</reference>
<proteinExistence type="predicted"/>
<evidence type="ECO:0000313" key="4">
    <source>
        <dbReference type="Proteomes" id="UP000183071"/>
    </source>
</evidence>
<gene>
    <name evidence="1" type="ORF">I602_1627</name>
    <name evidence="2" type="ORF">SAMN05444353_0140</name>
</gene>
<reference evidence="1 3" key="1">
    <citation type="submission" date="2015-07" db="EMBL/GenBank/DDBJ databases">
        <title>Genome of Polaribacter dokdonenesis DSW-5, isolated from seawater off Dokdo in Korea.</title>
        <authorList>
            <person name="Yoon K."/>
            <person name="Song J.Y."/>
            <person name="Kim J.F."/>
        </authorList>
    </citation>
    <scope>NUCLEOTIDE SEQUENCE [LARGE SCALE GENOMIC DNA]</scope>
    <source>
        <strain evidence="1 3">DSW-5</strain>
    </source>
</reference>
<evidence type="ECO:0000313" key="1">
    <source>
        <dbReference type="EMBL" id="KOY52067.1"/>
    </source>
</evidence>
<dbReference type="AlphaFoldDB" id="A0A0N0UNP0"/>
<dbReference type="PATRIC" id="fig|1300348.6.peg.1626"/>
<organism evidence="1 3">
    <name type="scientific">Polaribacter dokdonensis DSW-5</name>
    <dbReference type="NCBI Taxonomy" id="1300348"/>
    <lineage>
        <taxon>Bacteria</taxon>
        <taxon>Pseudomonadati</taxon>
        <taxon>Bacteroidota</taxon>
        <taxon>Flavobacteriia</taxon>
        <taxon>Flavobacteriales</taxon>
        <taxon>Flavobacteriaceae</taxon>
    </lineage>
</organism>
<dbReference type="EMBL" id="FNUE01000001">
    <property type="protein sequence ID" value="SED96465.1"/>
    <property type="molecule type" value="Genomic_DNA"/>
</dbReference>
<comment type="caution">
    <text evidence="1">The sequence shown here is derived from an EMBL/GenBank/DDBJ whole genome shotgun (WGS) entry which is preliminary data.</text>
</comment>
<dbReference type="Proteomes" id="UP000037716">
    <property type="component" value="Unassembled WGS sequence"/>
</dbReference>
<dbReference type="EMBL" id="LGBR01000001">
    <property type="protein sequence ID" value="KOY52067.1"/>
    <property type="molecule type" value="Genomic_DNA"/>
</dbReference>
<evidence type="ECO:0008006" key="5">
    <source>
        <dbReference type="Google" id="ProtNLM"/>
    </source>
</evidence>